<dbReference type="PANTHER" id="PTHR44442">
    <property type="entry name" value="3-KETO-STEROID REDUCTASE"/>
    <property type="match status" value="1"/>
</dbReference>
<dbReference type="InterPro" id="IPR002347">
    <property type="entry name" value="SDR_fam"/>
</dbReference>
<dbReference type="InterPro" id="IPR052834">
    <property type="entry name" value="3KSR/17beta-HSD"/>
</dbReference>
<evidence type="ECO:0000313" key="2">
    <source>
        <dbReference type="Proteomes" id="UP001210925"/>
    </source>
</evidence>
<dbReference type="AlphaFoldDB" id="A0AAD5Y016"/>
<name>A0AAD5Y016_9FUNG</name>
<keyword evidence="2" id="KW-1185">Reference proteome</keyword>
<dbReference type="PANTHER" id="PTHR44442:SF1">
    <property type="entry name" value="3-KETO-STEROID REDUCTASE_17-BETA-HYDROXYSTEROID DEHYDROGENASE 7"/>
    <property type="match status" value="1"/>
</dbReference>
<protein>
    <recommendedName>
        <fullName evidence="3">3-keto-steroid reductase</fullName>
    </recommendedName>
</protein>
<evidence type="ECO:0008006" key="3">
    <source>
        <dbReference type="Google" id="ProtNLM"/>
    </source>
</evidence>
<dbReference type="GO" id="GO:0005789">
    <property type="term" value="C:endoplasmic reticulum membrane"/>
    <property type="evidence" value="ECO:0007669"/>
    <property type="project" value="TreeGrafter"/>
</dbReference>
<dbReference type="Gene3D" id="3.40.50.720">
    <property type="entry name" value="NAD(P)-binding Rossmann-like Domain"/>
    <property type="match status" value="1"/>
</dbReference>
<dbReference type="SUPFAM" id="SSF51735">
    <property type="entry name" value="NAD(P)-binding Rossmann-fold domains"/>
    <property type="match status" value="1"/>
</dbReference>
<organism evidence="1 2">
    <name type="scientific">Boothiomyces macroporosus</name>
    <dbReference type="NCBI Taxonomy" id="261099"/>
    <lineage>
        <taxon>Eukaryota</taxon>
        <taxon>Fungi</taxon>
        <taxon>Fungi incertae sedis</taxon>
        <taxon>Chytridiomycota</taxon>
        <taxon>Chytridiomycota incertae sedis</taxon>
        <taxon>Chytridiomycetes</taxon>
        <taxon>Rhizophydiales</taxon>
        <taxon>Terramycetaceae</taxon>
        <taxon>Boothiomyces</taxon>
    </lineage>
</organism>
<dbReference type="Proteomes" id="UP001210925">
    <property type="component" value="Unassembled WGS sequence"/>
</dbReference>
<evidence type="ECO:0000313" key="1">
    <source>
        <dbReference type="EMBL" id="KAJ3251383.1"/>
    </source>
</evidence>
<sequence length="313" mass="34754">MQLALITGANGSVGKGICQQLLETFSDIHLILACRSLKNAELCDLSDTNSVFNMVQKVKERFVVLDYLFLNAGIMPVDRIDLAHGVTKLLTDPGYVARTGGDIIVQEVGKQTPQGLGQVFAANVFGHYILVKEFTDLLSASGAGKVIWCSSTTASETAFFDPEDFQCLHGPKPYESSKRLCELISIGVNAELRERNVYSFITSPGNVLSGITKGAVGEFLILFALILMRIFFCSGINITGYNAATSALWVAKSEPEKINPNLMYHSEINILAQRWVRSIELKYDEKDDIMSKKLVRKLNLLYGKYKQEWTNHK</sequence>
<dbReference type="PRINTS" id="PR00081">
    <property type="entry name" value="GDHRDH"/>
</dbReference>
<dbReference type="EMBL" id="JADGKB010000185">
    <property type="protein sequence ID" value="KAJ3251383.1"/>
    <property type="molecule type" value="Genomic_DNA"/>
</dbReference>
<dbReference type="GO" id="GO:0016125">
    <property type="term" value="P:sterol metabolic process"/>
    <property type="evidence" value="ECO:0007669"/>
    <property type="project" value="TreeGrafter"/>
</dbReference>
<gene>
    <name evidence="1" type="ORF">HK103_002430</name>
</gene>
<comment type="caution">
    <text evidence="1">The sequence shown here is derived from an EMBL/GenBank/DDBJ whole genome shotgun (WGS) entry which is preliminary data.</text>
</comment>
<proteinExistence type="predicted"/>
<dbReference type="InterPro" id="IPR036291">
    <property type="entry name" value="NAD(P)-bd_dom_sf"/>
</dbReference>
<dbReference type="GO" id="GO:0000253">
    <property type="term" value="F:3-beta-hydroxysteroid 3-dehydrogenase (NADP+) activity"/>
    <property type="evidence" value="ECO:0007669"/>
    <property type="project" value="TreeGrafter"/>
</dbReference>
<accession>A0AAD5Y016</accession>
<reference evidence="1" key="1">
    <citation type="submission" date="2020-05" db="EMBL/GenBank/DDBJ databases">
        <title>Phylogenomic resolution of chytrid fungi.</title>
        <authorList>
            <person name="Stajich J.E."/>
            <person name="Amses K."/>
            <person name="Simmons R."/>
            <person name="Seto K."/>
            <person name="Myers J."/>
            <person name="Bonds A."/>
            <person name="Quandt C.A."/>
            <person name="Barry K."/>
            <person name="Liu P."/>
            <person name="Grigoriev I."/>
            <person name="Longcore J.E."/>
            <person name="James T.Y."/>
        </authorList>
    </citation>
    <scope>NUCLEOTIDE SEQUENCE</scope>
    <source>
        <strain evidence="1">PLAUS21</strain>
    </source>
</reference>